<proteinExistence type="predicted"/>
<dbReference type="AlphaFoldDB" id="A0A0B6AVM0"/>
<evidence type="ECO:0000313" key="1">
    <source>
        <dbReference type="EMBL" id="AJI23899.1"/>
    </source>
</evidence>
<dbReference type="KEGG" id="bmeg:BG04_3777"/>
<name>A0A0B6AVM0_PRIM2</name>
<dbReference type="Proteomes" id="UP000031829">
    <property type="component" value="Chromosome"/>
</dbReference>
<organism evidence="1 2">
    <name type="scientific">Priestia megaterium (strain ATCC 14581 / DSM 32 / CCUG 1817 / JCM 2506 / NBRC 15308 / NCIMB 9376 / NCTC 10342 / NRRL B-14308 / VKM B-512 / Ford 19)</name>
    <name type="common">Bacillus megaterium</name>
    <dbReference type="NCBI Taxonomy" id="1348623"/>
    <lineage>
        <taxon>Bacteria</taxon>
        <taxon>Bacillati</taxon>
        <taxon>Bacillota</taxon>
        <taxon>Bacilli</taxon>
        <taxon>Bacillales</taxon>
        <taxon>Bacillaceae</taxon>
        <taxon>Priestia</taxon>
    </lineage>
</organism>
<dbReference type="HOGENOM" id="CLU_179282_0_0_9"/>
<accession>A0A0B6AVM0</accession>
<dbReference type="GeneID" id="93641826"/>
<protein>
    <submittedName>
        <fullName evidence="1">Putative membrane protein</fullName>
    </submittedName>
</protein>
<reference evidence="1 2" key="1">
    <citation type="journal article" date="2015" name="Genome Announc.">
        <title>Complete genome sequences for 35 biothreat assay-relevant bacillus species.</title>
        <authorList>
            <person name="Johnson S.L."/>
            <person name="Daligault H.E."/>
            <person name="Davenport K.W."/>
            <person name="Jaissle J."/>
            <person name="Frey K.G."/>
            <person name="Ladner J.T."/>
            <person name="Broomall S.M."/>
            <person name="Bishop-Lilly K.A."/>
            <person name="Bruce D.C."/>
            <person name="Gibbons H.S."/>
            <person name="Coyne S.R."/>
            <person name="Lo C.C."/>
            <person name="Meincke L."/>
            <person name="Munk A.C."/>
            <person name="Koroleva G.I."/>
            <person name="Rosenzweig C.N."/>
            <person name="Palacios G.F."/>
            <person name="Redden C.L."/>
            <person name="Minogue T.D."/>
            <person name="Chain P.S."/>
        </authorList>
    </citation>
    <scope>NUCLEOTIDE SEQUENCE [LARGE SCALE GENOMIC DNA]</scope>
    <source>
        <strain evidence="2">ATCC 14581 / DSM 32 / JCM 2506 / NBRC 15308 / NCIMB 9376 / NCTC 10342 / NRRL B-14308 / VKM B-512</strain>
    </source>
</reference>
<dbReference type="EMBL" id="CP009920">
    <property type="protein sequence ID" value="AJI23899.1"/>
    <property type="molecule type" value="Genomic_DNA"/>
</dbReference>
<gene>
    <name evidence="1" type="ORF">BG04_3777</name>
</gene>
<sequence length="100" mass="11116">MIFLLVSGSIIIPIIMLFFSLKWKGAELVFNTLALLSALVFGNIAAASIYRILKNHTVFMTSIHAIFLNSAFLLTGAYLGIYVLYKLLALTLNVKSRSFK</sequence>
<evidence type="ECO:0000313" key="2">
    <source>
        <dbReference type="Proteomes" id="UP000031829"/>
    </source>
</evidence>
<dbReference type="RefSeq" id="WP_013056193.1">
    <property type="nucleotide sequence ID" value="NZ_BCVB01000002.1"/>
</dbReference>